<feature type="region of interest" description="Disordered" evidence="7">
    <location>
        <begin position="276"/>
        <end position="349"/>
    </location>
</feature>
<dbReference type="PANTHER" id="PTHR12945:SF0">
    <property type="entry name" value="TRNA (ADENINE(58)-N(1))-METHYLTRANSFERASE NON-CATALYTIC SUBUNIT TRM6"/>
    <property type="match status" value="1"/>
</dbReference>
<organism evidence="8 9">
    <name type="scientific">Babesia ovis</name>
    <dbReference type="NCBI Taxonomy" id="5869"/>
    <lineage>
        <taxon>Eukaryota</taxon>
        <taxon>Sar</taxon>
        <taxon>Alveolata</taxon>
        <taxon>Apicomplexa</taxon>
        <taxon>Aconoidasida</taxon>
        <taxon>Piroplasmida</taxon>
        <taxon>Babesiidae</taxon>
        <taxon>Babesia</taxon>
    </lineage>
</organism>
<name>A0A9W5TAY4_BABOV</name>
<evidence type="ECO:0000256" key="1">
    <source>
        <dbReference type="ARBA" id="ARBA00004123"/>
    </source>
</evidence>
<evidence type="ECO:0000256" key="7">
    <source>
        <dbReference type="SAM" id="MobiDB-lite"/>
    </source>
</evidence>
<reference evidence="8" key="1">
    <citation type="submission" date="2019-12" db="EMBL/GenBank/DDBJ databases">
        <title>Genome sequence of Babesia ovis.</title>
        <authorList>
            <person name="Yamagishi J."/>
            <person name="Sevinc F."/>
            <person name="Xuan X."/>
        </authorList>
    </citation>
    <scope>NUCLEOTIDE SEQUENCE</scope>
    <source>
        <strain evidence="8">Selcuk</strain>
    </source>
</reference>
<evidence type="ECO:0000313" key="8">
    <source>
        <dbReference type="EMBL" id="GFE54155.1"/>
    </source>
</evidence>
<dbReference type="PANTHER" id="PTHR12945">
    <property type="entry name" value="TRANSLATION INITIATION FACTOR EIF3-RELATED"/>
    <property type="match status" value="1"/>
</dbReference>
<keyword evidence="5" id="KW-0539">Nucleus</keyword>
<dbReference type="OrthoDB" id="10254665at2759"/>
<evidence type="ECO:0000256" key="3">
    <source>
        <dbReference type="ARBA" id="ARBA00021704"/>
    </source>
</evidence>
<dbReference type="Gene3D" id="3.10.330.20">
    <property type="match status" value="1"/>
</dbReference>
<dbReference type="GO" id="GO:0005634">
    <property type="term" value="C:nucleus"/>
    <property type="evidence" value="ECO:0007669"/>
    <property type="project" value="UniProtKB-SubCell"/>
</dbReference>
<dbReference type="GO" id="GO:0031515">
    <property type="term" value="C:tRNA (m1A) methyltransferase complex"/>
    <property type="evidence" value="ECO:0007669"/>
    <property type="project" value="InterPro"/>
</dbReference>
<evidence type="ECO:0000256" key="6">
    <source>
        <dbReference type="ARBA" id="ARBA00032319"/>
    </source>
</evidence>
<proteinExistence type="inferred from homology"/>
<dbReference type="InterPro" id="IPR017423">
    <property type="entry name" value="TRM6"/>
</dbReference>
<dbReference type="EMBL" id="BLIY01000009">
    <property type="protein sequence ID" value="GFE54155.1"/>
    <property type="molecule type" value="Genomic_DNA"/>
</dbReference>
<comment type="caution">
    <text evidence="8">The sequence shown here is derived from an EMBL/GenBank/DDBJ whole genome shotgun (WGS) entry which is preliminary data.</text>
</comment>
<keyword evidence="9" id="KW-1185">Reference proteome</keyword>
<dbReference type="Proteomes" id="UP001057455">
    <property type="component" value="Unassembled WGS sequence"/>
</dbReference>
<comment type="similarity">
    <text evidence="2">Belongs to the TRM6/GCD10 family.</text>
</comment>
<dbReference type="GO" id="GO:0030488">
    <property type="term" value="P:tRNA methylation"/>
    <property type="evidence" value="ECO:0007669"/>
    <property type="project" value="InterPro"/>
</dbReference>
<evidence type="ECO:0000313" key="9">
    <source>
        <dbReference type="Proteomes" id="UP001057455"/>
    </source>
</evidence>
<evidence type="ECO:0000256" key="2">
    <source>
        <dbReference type="ARBA" id="ARBA00008320"/>
    </source>
</evidence>
<gene>
    <name evidence="8" type="ORF">BaOVIS_015590</name>
</gene>
<keyword evidence="4" id="KW-0819">tRNA processing</keyword>
<feature type="compositionally biased region" description="Polar residues" evidence="7">
    <location>
        <begin position="278"/>
        <end position="310"/>
    </location>
</feature>
<protein>
    <recommendedName>
        <fullName evidence="3">tRNA (adenine(58)-N(1))-methyltransferase non-catalytic subunit TRM6</fullName>
    </recommendedName>
    <alternativeName>
        <fullName evidence="6">tRNA(m1A58)-methyltransferase subunit TRM6</fullName>
    </alternativeName>
</protein>
<comment type="subcellular location">
    <subcellularLocation>
        <location evidence="1">Nucleus</location>
    </subcellularLocation>
</comment>
<dbReference type="AlphaFoldDB" id="A0A9W5TAY4"/>
<evidence type="ECO:0000256" key="5">
    <source>
        <dbReference type="ARBA" id="ARBA00023242"/>
    </source>
</evidence>
<sequence>MVLQFSRDVSRPVAENDTVILMINNKGGFTAKVERGKTIKICKDTFHLESLIGTSYGDVFTKEHGEWIKIRHGDPQYRQYRSRIMETYADKQNALCTDNRDIIDDNTSQKLSYVDIQQLKKDCMAHEVIETIVDNSETFAKKNKMAQEKYIRRKESRHVKLFYVRPCDLYNICDCYFNSFPHKIGYLNFSNLGMMLHLANITYNNRVMVLDHALGLITGAVSQRLAGSGKIYRLVSKGVSDKIVHELGIQYFDNIFSIDMSRYITMNINAVATKETLDPQNGDPNPTISEAYTTCPSKDTNGNDKSNNSKGPVAIPDNSDPMSDESAKRLEPADVSEEQSSEQRDTKKQKVNHIHGIYPLYNIPKEDICCQVIIGNIAFNKCDQLNSLVSAYTEAMKLAADMYLEMGGRLVIFGQQYQPMAELQAMLTRSDEYVNVKFDEIFCREYQMLPLRTHPVMTTELRPCCGFIVSATKTSRDILP</sequence>
<evidence type="ECO:0000256" key="4">
    <source>
        <dbReference type="ARBA" id="ARBA00022694"/>
    </source>
</evidence>
<dbReference type="Pfam" id="PF04189">
    <property type="entry name" value="Gcd10p"/>
    <property type="match status" value="1"/>
</dbReference>
<accession>A0A9W5TAY4</accession>